<feature type="transmembrane region" description="Helical" evidence="6">
    <location>
        <begin position="39"/>
        <end position="61"/>
    </location>
</feature>
<dbReference type="Proteomes" id="UP000630805">
    <property type="component" value="Unassembled WGS sequence"/>
</dbReference>
<evidence type="ECO:0000256" key="6">
    <source>
        <dbReference type="SAM" id="Phobius"/>
    </source>
</evidence>
<evidence type="ECO:0000256" key="2">
    <source>
        <dbReference type="ARBA" id="ARBA00022448"/>
    </source>
</evidence>
<dbReference type="InterPro" id="IPR050291">
    <property type="entry name" value="CDF_Transporter"/>
</dbReference>
<dbReference type="EMBL" id="JABXWT010000006">
    <property type="protein sequence ID" value="NVO56670.1"/>
    <property type="molecule type" value="Genomic_DNA"/>
</dbReference>
<feature type="transmembrane region" description="Helical" evidence="6">
    <location>
        <begin position="12"/>
        <end position="33"/>
    </location>
</feature>
<evidence type="ECO:0000256" key="1">
    <source>
        <dbReference type="ARBA" id="ARBA00004141"/>
    </source>
</evidence>
<evidence type="ECO:0000256" key="5">
    <source>
        <dbReference type="ARBA" id="ARBA00023136"/>
    </source>
</evidence>
<comment type="subcellular location">
    <subcellularLocation>
        <location evidence="1">Membrane</location>
        <topology evidence="1">Multi-pass membrane protein</topology>
    </subcellularLocation>
</comment>
<dbReference type="PANTHER" id="PTHR43840">
    <property type="entry name" value="MITOCHONDRIAL METAL TRANSPORTER 1-RELATED"/>
    <property type="match status" value="1"/>
</dbReference>
<evidence type="ECO:0000259" key="7">
    <source>
        <dbReference type="Pfam" id="PF01545"/>
    </source>
</evidence>
<gene>
    <name evidence="8" type="ORF">HW561_12830</name>
</gene>
<keyword evidence="3 6" id="KW-0812">Transmembrane</keyword>
<dbReference type="Gene3D" id="1.20.1510.10">
    <property type="entry name" value="Cation efflux protein transmembrane domain"/>
    <property type="match status" value="1"/>
</dbReference>
<dbReference type="SUPFAM" id="SSF161111">
    <property type="entry name" value="Cation efflux protein transmembrane domain-like"/>
    <property type="match status" value="1"/>
</dbReference>
<keyword evidence="2" id="KW-0813">Transport</keyword>
<accession>A0ABX2PR80</accession>
<feature type="transmembrane region" description="Helical" evidence="6">
    <location>
        <begin position="189"/>
        <end position="211"/>
    </location>
</feature>
<dbReference type="InterPro" id="IPR027469">
    <property type="entry name" value="Cation_efflux_TMD_sf"/>
</dbReference>
<dbReference type="InterPro" id="IPR058533">
    <property type="entry name" value="Cation_efflux_TM"/>
</dbReference>
<proteinExistence type="predicted"/>
<evidence type="ECO:0000256" key="3">
    <source>
        <dbReference type="ARBA" id="ARBA00022692"/>
    </source>
</evidence>
<feature type="transmembrane region" description="Helical" evidence="6">
    <location>
        <begin position="123"/>
        <end position="143"/>
    </location>
</feature>
<dbReference type="RefSeq" id="WP_176865344.1">
    <property type="nucleotide sequence ID" value="NZ_JABXWT010000006.1"/>
</dbReference>
<feature type="domain" description="Cation efflux protein transmembrane" evidence="7">
    <location>
        <begin position="15"/>
        <end position="216"/>
    </location>
</feature>
<evidence type="ECO:0000313" key="9">
    <source>
        <dbReference type="Proteomes" id="UP000630805"/>
    </source>
</evidence>
<keyword evidence="4 6" id="KW-1133">Transmembrane helix</keyword>
<comment type="caution">
    <text evidence="8">The sequence shown here is derived from an EMBL/GenBank/DDBJ whole genome shotgun (WGS) entry which is preliminary data.</text>
</comment>
<dbReference type="PANTHER" id="PTHR43840:SF15">
    <property type="entry name" value="MITOCHONDRIAL METAL TRANSPORTER 1-RELATED"/>
    <property type="match status" value="1"/>
</dbReference>
<protein>
    <submittedName>
        <fullName evidence="8">Cation transporter</fullName>
    </submittedName>
</protein>
<evidence type="ECO:0000256" key="4">
    <source>
        <dbReference type="ARBA" id="ARBA00022989"/>
    </source>
</evidence>
<keyword evidence="9" id="KW-1185">Reference proteome</keyword>
<name>A0ABX2PR80_9RHOB</name>
<reference evidence="8 9" key="1">
    <citation type="submission" date="2020-06" db="EMBL/GenBank/DDBJ databases">
        <authorList>
            <person name="Cao W.R."/>
        </authorList>
    </citation>
    <scope>NUCLEOTIDE SEQUENCE [LARGE SCALE GENOMIC DNA]</scope>
    <source>
        <strain evidence="8 9">B1Z28</strain>
    </source>
</reference>
<feature type="transmembrane region" description="Helical" evidence="6">
    <location>
        <begin position="164"/>
        <end position="183"/>
    </location>
</feature>
<organism evidence="8 9">
    <name type="scientific">Ruegeria haliotis</name>
    <dbReference type="NCBI Taxonomy" id="2747601"/>
    <lineage>
        <taxon>Bacteria</taxon>
        <taxon>Pseudomonadati</taxon>
        <taxon>Pseudomonadota</taxon>
        <taxon>Alphaproteobacteria</taxon>
        <taxon>Rhodobacterales</taxon>
        <taxon>Roseobacteraceae</taxon>
        <taxon>Ruegeria</taxon>
    </lineage>
</organism>
<evidence type="ECO:0000313" key="8">
    <source>
        <dbReference type="EMBL" id="NVO56670.1"/>
    </source>
</evidence>
<dbReference type="Pfam" id="PF01545">
    <property type="entry name" value="Cation_efflux"/>
    <property type="match status" value="1"/>
</dbReference>
<feature type="transmembrane region" description="Helical" evidence="6">
    <location>
        <begin position="82"/>
        <end position="111"/>
    </location>
</feature>
<keyword evidence="5 6" id="KW-0472">Membrane</keyword>
<sequence length="315" mass="33644">MSPDKTRILERRAMIMGMAGNLIMCGMGIYAGYLSQSQAIQLDGLFSLIGFAAAFLGLRVVQRIARQPDKFRPYGYAADEAIFVTFRALTLFGLVLFAMVNAVLSILGYLGGEPQPELNFGPMLPYFVAVGVLCLALSGFHWWSWVRTGRKSGLLKLEAQAAAFDGLVTAAAGVGLLGIGYLSDGVLAPIAPIGDSLVVLILCITVLAQYFRDFLAGLAELAGVTAQPQDLASARRAIRGSLQKDGGILRDLTLTKTGRSYLAIAYYGPARPVRAKEMDQLTKTLNADVAVILTGAELCLVVTQTDRAAQMQGAT</sequence>